<keyword evidence="2" id="KW-0472">Membrane</keyword>
<dbReference type="Proteomes" id="UP001212997">
    <property type="component" value="Unassembled WGS sequence"/>
</dbReference>
<comment type="caution">
    <text evidence="4">The sequence shown here is derived from an EMBL/GenBank/DDBJ whole genome shotgun (WGS) entry which is preliminary data.</text>
</comment>
<feature type="transmembrane region" description="Helical" evidence="2">
    <location>
        <begin position="352"/>
        <end position="377"/>
    </location>
</feature>
<accession>A0AAD5YB18</accession>
<protein>
    <recommendedName>
        <fullName evidence="3">DUF6535 domain-containing protein</fullName>
    </recommendedName>
</protein>
<feature type="transmembrane region" description="Helical" evidence="2">
    <location>
        <begin position="267"/>
        <end position="286"/>
    </location>
</feature>
<dbReference type="EMBL" id="JANAWD010000391">
    <property type="protein sequence ID" value="KAJ3480172.1"/>
    <property type="molecule type" value="Genomic_DNA"/>
</dbReference>
<feature type="compositionally biased region" description="Basic and acidic residues" evidence="1">
    <location>
        <begin position="101"/>
        <end position="122"/>
    </location>
</feature>
<keyword evidence="5" id="KW-1185">Reference proteome</keyword>
<name>A0AAD5YB18_9APHY</name>
<proteinExistence type="predicted"/>
<sequence length="600" mass="67513">MDNNFGVTESEKSPTHSARSGSARRKRKSRSVSSGRSTHSAESSEAEVPPKDGDSQTYDAKVETMGPVEDCSLPSKPADGSTPASDLNSSLQTLISLLREQLSRDKDPGTQRGDQTDKLGRPDMVKVEEEAEEDILDAERRCRQWEKKYPDLSLKREETNAWPELSDTLRKHDEDQVKAHNENIDTLLVLLPVITQSGLFSAVVTTLGIEALKQLQQDPADTTAQVLQQISMQLNSLSVNSGFINSTYVPPPPPSFSPSTNAVAVNILWFVSLALSLITASLGMLVKQWFREFLARSNVSPEQCCQVRQFRIPGLRKYKVTEIAGFLPIILQIALVLFFIGLILFIRPIHTSVANFISVFVGIWLSFIVVTTLLPLFSPSCPYKTPVLKSIFFHTRTRMGKLCEWAKDSVVGSRLHFLPDRLFVEESTEDMSIETKVEVLKETYETFRDTKSWDIITRCVDLNNSSASLWMLSLFVERMHGSEVTSSSDFSNLFDQAQLRLLLKSMVACFRKTFILALRKTDSTRFTHKEAVAVITLRNLYFIFVRSGDSDWGLFFMLWQLITTGYLSIPHDPGFTSSYILLNSGIPSRELPKTINNNRE</sequence>
<feature type="region of interest" description="Disordered" evidence="1">
    <location>
        <begin position="1"/>
        <end position="88"/>
    </location>
</feature>
<evidence type="ECO:0000313" key="5">
    <source>
        <dbReference type="Proteomes" id="UP001212997"/>
    </source>
</evidence>
<keyword evidence="2" id="KW-0812">Transmembrane</keyword>
<feature type="transmembrane region" description="Helical" evidence="2">
    <location>
        <begin position="323"/>
        <end position="346"/>
    </location>
</feature>
<organism evidence="4 5">
    <name type="scientific">Meripilus lineatus</name>
    <dbReference type="NCBI Taxonomy" id="2056292"/>
    <lineage>
        <taxon>Eukaryota</taxon>
        <taxon>Fungi</taxon>
        <taxon>Dikarya</taxon>
        <taxon>Basidiomycota</taxon>
        <taxon>Agaricomycotina</taxon>
        <taxon>Agaricomycetes</taxon>
        <taxon>Polyporales</taxon>
        <taxon>Meripilaceae</taxon>
        <taxon>Meripilus</taxon>
    </lineage>
</organism>
<feature type="domain" description="DUF6535" evidence="3">
    <location>
        <begin position="162"/>
        <end position="346"/>
    </location>
</feature>
<keyword evidence="2" id="KW-1133">Transmembrane helix</keyword>
<reference evidence="4" key="1">
    <citation type="submission" date="2022-07" db="EMBL/GenBank/DDBJ databases">
        <title>Genome Sequence of Physisporinus lineatus.</title>
        <authorList>
            <person name="Buettner E."/>
        </authorList>
    </citation>
    <scope>NUCLEOTIDE SEQUENCE</scope>
    <source>
        <strain evidence="4">VT162</strain>
    </source>
</reference>
<feature type="region of interest" description="Disordered" evidence="1">
    <location>
        <begin position="100"/>
        <end position="122"/>
    </location>
</feature>
<evidence type="ECO:0000313" key="4">
    <source>
        <dbReference type="EMBL" id="KAJ3480172.1"/>
    </source>
</evidence>
<evidence type="ECO:0000259" key="3">
    <source>
        <dbReference type="Pfam" id="PF20153"/>
    </source>
</evidence>
<dbReference type="AlphaFoldDB" id="A0AAD5YB18"/>
<gene>
    <name evidence="4" type="ORF">NLI96_g8535</name>
</gene>
<dbReference type="Pfam" id="PF20153">
    <property type="entry name" value="DUF6535"/>
    <property type="match status" value="1"/>
</dbReference>
<evidence type="ECO:0000256" key="2">
    <source>
        <dbReference type="SAM" id="Phobius"/>
    </source>
</evidence>
<dbReference type="InterPro" id="IPR045338">
    <property type="entry name" value="DUF6535"/>
</dbReference>
<evidence type="ECO:0000256" key="1">
    <source>
        <dbReference type="SAM" id="MobiDB-lite"/>
    </source>
</evidence>